<feature type="region of interest" description="Disordered" evidence="1">
    <location>
        <begin position="1"/>
        <end position="71"/>
    </location>
</feature>
<dbReference type="Proteomes" id="UP000054321">
    <property type="component" value="Unassembled WGS sequence"/>
</dbReference>
<dbReference type="AlphaFoldDB" id="A0A0C3HSI2"/>
<proteinExistence type="predicted"/>
<accession>A0A0C3HSI2</accession>
<evidence type="ECO:0000313" key="3">
    <source>
        <dbReference type="Proteomes" id="UP000054321"/>
    </source>
</evidence>
<reference evidence="3" key="2">
    <citation type="submission" date="2015-01" db="EMBL/GenBank/DDBJ databases">
        <title>Evolutionary Origins and Diversification of the Mycorrhizal Mutualists.</title>
        <authorList>
            <consortium name="DOE Joint Genome Institute"/>
            <consortium name="Mycorrhizal Genomics Consortium"/>
            <person name="Kohler A."/>
            <person name="Kuo A."/>
            <person name="Nagy L.G."/>
            <person name="Floudas D."/>
            <person name="Copeland A."/>
            <person name="Barry K.W."/>
            <person name="Cichocki N."/>
            <person name="Veneault-Fourrey C."/>
            <person name="LaButti K."/>
            <person name="Lindquist E.A."/>
            <person name="Lipzen A."/>
            <person name="Lundell T."/>
            <person name="Morin E."/>
            <person name="Murat C."/>
            <person name="Riley R."/>
            <person name="Ohm R."/>
            <person name="Sun H."/>
            <person name="Tunlid A."/>
            <person name="Henrissat B."/>
            <person name="Grigoriev I.V."/>
            <person name="Hibbett D.S."/>
            <person name="Martin F."/>
        </authorList>
    </citation>
    <scope>NUCLEOTIDE SEQUENCE [LARGE SCALE GENOMIC DNA]</scope>
    <source>
        <strain evidence="3">Zn</strain>
    </source>
</reference>
<evidence type="ECO:0000256" key="1">
    <source>
        <dbReference type="SAM" id="MobiDB-lite"/>
    </source>
</evidence>
<evidence type="ECO:0000313" key="2">
    <source>
        <dbReference type="EMBL" id="KIN05980.1"/>
    </source>
</evidence>
<feature type="compositionally biased region" description="Basic and acidic residues" evidence="1">
    <location>
        <begin position="9"/>
        <end position="60"/>
    </location>
</feature>
<reference evidence="2 3" key="1">
    <citation type="submission" date="2014-04" db="EMBL/GenBank/DDBJ databases">
        <authorList>
            <consortium name="DOE Joint Genome Institute"/>
            <person name="Kuo A."/>
            <person name="Martino E."/>
            <person name="Perotto S."/>
            <person name="Kohler A."/>
            <person name="Nagy L.G."/>
            <person name="Floudas D."/>
            <person name="Copeland A."/>
            <person name="Barry K.W."/>
            <person name="Cichocki N."/>
            <person name="Veneault-Fourrey C."/>
            <person name="LaButti K."/>
            <person name="Lindquist E.A."/>
            <person name="Lipzen A."/>
            <person name="Lundell T."/>
            <person name="Morin E."/>
            <person name="Murat C."/>
            <person name="Sun H."/>
            <person name="Tunlid A."/>
            <person name="Henrissat B."/>
            <person name="Grigoriev I.V."/>
            <person name="Hibbett D.S."/>
            <person name="Martin F."/>
            <person name="Nordberg H.P."/>
            <person name="Cantor M.N."/>
            <person name="Hua S.X."/>
        </authorList>
    </citation>
    <scope>NUCLEOTIDE SEQUENCE [LARGE SCALE GENOMIC DNA]</scope>
    <source>
        <strain evidence="2 3">Zn</strain>
    </source>
</reference>
<name>A0A0C3HSI2_OIDMZ</name>
<dbReference type="EMBL" id="KN832871">
    <property type="protein sequence ID" value="KIN05980.1"/>
    <property type="molecule type" value="Genomic_DNA"/>
</dbReference>
<dbReference type="HOGENOM" id="CLU_1787365_0_0_1"/>
<keyword evidence="3" id="KW-1185">Reference proteome</keyword>
<sequence>MPANQPDSQGHKAEPLRQFRWSAGDDGHCSRRPARENGERASERQTGSERAVEGKGKRPTGEGGPGPAMGIVLHCSSRKAARSWASVRGWHGHQMRSPRCGPQDVPCPATDAFLEPRVVGYMVRPAMGSAGSPMAGPRLSQSREL</sequence>
<organism evidence="2 3">
    <name type="scientific">Oidiodendron maius (strain Zn)</name>
    <dbReference type="NCBI Taxonomy" id="913774"/>
    <lineage>
        <taxon>Eukaryota</taxon>
        <taxon>Fungi</taxon>
        <taxon>Dikarya</taxon>
        <taxon>Ascomycota</taxon>
        <taxon>Pezizomycotina</taxon>
        <taxon>Leotiomycetes</taxon>
        <taxon>Leotiomycetes incertae sedis</taxon>
        <taxon>Myxotrichaceae</taxon>
        <taxon>Oidiodendron</taxon>
    </lineage>
</organism>
<gene>
    <name evidence="2" type="ORF">OIDMADRAFT_24335</name>
</gene>
<dbReference type="InParanoid" id="A0A0C3HSI2"/>
<protein>
    <submittedName>
        <fullName evidence="2">Uncharacterized protein</fullName>
    </submittedName>
</protein>